<keyword evidence="2" id="KW-1185">Reference proteome</keyword>
<organism evidence="1 2">
    <name type="scientific">Colletotrichum truncatum</name>
    <name type="common">Anthracnose fungus</name>
    <name type="synonym">Colletotrichum capsici</name>
    <dbReference type="NCBI Taxonomy" id="5467"/>
    <lineage>
        <taxon>Eukaryota</taxon>
        <taxon>Fungi</taxon>
        <taxon>Dikarya</taxon>
        <taxon>Ascomycota</taxon>
        <taxon>Pezizomycotina</taxon>
        <taxon>Sordariomycetes</taxon>
        <taxon>Hypocreomycetidae</taxon>
        <taxon>Glomerellales</taxon>
        <taxon>Glomerellaceae</taxon>
        <taxon>Colletotrichum</taxon>
        <taxon>Colletotrichum truncatum species complex</taxon>
    </lineage>
</organism>
<evidence type="ECO:0000313" key="1">
    <source>
        <dbReference type="EMBL" id="KAL0936160.1"/>
    </source>
</evidence>
<evidence type="ECO:0000313" key="2">
    <source>
        <dbReference type="Proteomes" id="UP000805649"/>
    </source>
</evidence>
<sequence>MNYDKQYSYQNNHQSYQNNTYQPHQNNTYQPYQSNTYQPYQNNTYQPPAYHPGNNVELPMYETPTFNDSTRNSKALVGATSRFPPTFNCYGQWKWKQTYHLGPSSEEKQFTITFDSKLFTRKQSLFLHHGDSDKAPIIATASRSGSGWVDRATVTLHGQRGNDQDVEFTRPEGAGFRQSEVRAFHCRVNKDYVEEFQWRTSHGNEIKELAGHSSGWKLVRMSRPSPVGGRSKNPEMGFSSDGQEVVAVVAHNMSWSMTKGYKFAFMGSGLTGTLGEDFETLAAITGFWLWWQQVTKTGTTSSTVAAVSA</sequence>
<reference evidence="1 2" key="1">
    <citation type="journal article" date="2020" name="Phytopathology">
        <title>Genome Sequence Resources of Colletotrichum truncatum, C. plurivorum, C. musicola, and C. sojae: Four Species Pathogenic to Soybean (Glycine max).</title>
        <authorList>
            <person name="Rogerio F."/>
            <person name="Boufleur T.R."/>
            <person name="Ciampi-Guillardi M."/>
            <person name="Sukno S.A."/>
            <person name="Thon M.R."/>
            <person name="Massola Junior N.S."/>
            <person name="Baroncelli R."/>
        </authorList>
    </citation>
    <scope>NUCLEOTIDE SEQUENCE [LARGE SCALE GENOMIC DNA]</scope>
    <source>
        <strain evidence="1 2">CMES1059</strain>
    </source>
</reference>
<comment type="caution">
    <text evidence="1">The sequence shown here is derived from an EMBL/GenBank/DDBJ whole genome shotgun (WGS) entry which is preliminary data.</text>
</comment>
<dbReference type="Proteomes" id="UP000805649">
    <property type="component" value="Unassembled WGS sequence"/>
</dbReference>
<accession>A0ACC3YW33</accession>
<protein>
    <submittedName>
        <fullName evidence="1">Uncharacterized protein</fullName>
    </submittedName>
</protein>
<gene>
    <name evidence="1" type="ORF">CTRU02_208375</name>
</gene>
<dbReference type="EMBL" id="VUJX02000005">
    <property type="protein sequence ID" value="KAL0936160.1"/>
    <property type="molecule type" value="Genomic_DNA"/>
</dbReference>
<proteinExistence type="predicted"/>
<name>A0ACC3YW33_COLTU</name>